<name>A0ABY4GXV6_9BACI</name>
<keyword evidence="2" id="KW-1185">Reference proteome</keyword>
<dbReference type="RefSeq" id="WP_244752587.1">
    <property type="nucleotide sequence ID" value="NZ_CP095074.1"/>
</dbReference>
<sequence length="60" mass="7218">MSEVTEKYYDDWICIWNEDYSKIPSLISDDFVGHWPTRDIHGPSELESIIKMTRDCFLQY</sequence>
<organism evidence="1 2">
    <name type="scientific">Halobacillus shinanisalinarum</name>
    <dbReference type="NCBI Taxonomy" id="2932258"/>
    <lineage>
        <taxon>Bacteria</taxon>
        <taxon>Bacillati</taxon>
        <taxon>Bacillota</taxon>
        <taxon>Bacilli</taxon>
        <taxon>Bacillales</taxon>
        <taxon>Bacillaceae</taxon>
        <taxon>Halobacillus</taxon>
    </lineage>
</organism>
<evidence type="ECO:0008006" key="3">
    <source>
        <dbReference type="Google" id="ProtNLM"/>
    </source>
</evidence>
<protein>
    <recommendedName>
        <fullName evidence="3">SnoaL-like domain-containing protein</fullName>
    </recommendedName>
</protein>
<reference evidence="1 2" key="1">
    <citation type="submission" date="2022-04" db="EMBL/GenBank/DDBJ databases">
        <title>Halobacillus sp. isolated from saltern.</title>
        <authorList>
            <person name="Won M."/>
            <person name="Lee C.-M."/>
            <person name="Woen H.-Y."/>
            <person name="Kwon S.-W."/>
        </authorList>
    </citation>
    <scope>NUCLEOTIDE SEQUENCE [LARGE SCALE GENOMIC DNA]</scope>
    <source>
        <strain evidence="1 2">SSTM10-2</strain>
    </source>
</reference>
<dbReference type="Proteomes" id="UP000831880">
    <property type="component" value="Chromosome"/>
</dbReference>
<proteinExistence type="predicted"/>
<gene>
    <name evidence="1" type="ORF">MUO14_21695</name>
</gene>
<accession>A0ABY4GXV6</accession>
<evidence type="ECO:0000313" key="2">
    <source>
        <dbReference type="Proteomes" id="UP000831880"/>
    </source>
</evidence>
<evidence type="ECO:0000313" key="1">
    <source>
        <dbReference type="EMBL" id="UOQ92983.1"/>
    </source>
</evidence>
<dbReference type="EMBL" id="CP095074">
    <property type="protein sequence ID" value="UOQ92983.1"/>
    <property type="molecule type" value="Genomic_DNA"/>
</dbReference>